<dbReference type="PROSITE" id="PS51257">
    <property type="entry name" value="PROKAR_LIPOPROTEIN"/>
    <property type="match status" value="1"/>
</dbReference>
<dbReference type="Proteomes" id="UP000683507">
    <property type="component" value="Chromosome"/>
</dbReference>
<dbReference type="KEGG" id="ptan:CRYO30217_00244"/>
<proteinExistence type="predicted"/>
<gene>
    <name evidence="1" type="ORF">CRYO30217_00244</name>
</gene>
<dbReference type="AlphaFoldDB" id="A0A916N8G0"/>
<dbReference type="EMBL" id="OU015584">
    <property type="protein sequence ID" value="CAG5076921.1"/>
    <property type="molecule type" value="Genomic_DNA"/>
</dbReference>
<sequence length="264" mass="29168">MRILFYISLLSLTLYSCNRNTERSIQPARDYVLMHEGLSNVIPLVIHTGQSQTYLLDVLNYGADTLNSCASYVYLAGDTLDITNSPMQYEISFSQCSDMDHELKNGNLSCILYDYFNVDSASCFVSFDAFSVNNNILSGSLTIKRTGGNAYRVSTTNLKLIIGTREINYAGAIIYNMGTGGNVNLLLDNFIMVSDEGSLNDRYGNDFTINNEGISKELNCDWFNDGFVELEDVDGESIVLDYGAGSCDNNGTVTYSGEDILINL</sequence>
<protein>
    <submittedName>
        <fullName evidence="1">Uncharacterized protein</fullName>
    </submittedName>
</protein>
<reference evidence="1" key="1">
    <citation type="submission" date="2021-04" db="EMBL/GenBank/DDBJ databases">
        <authorList>
            <person name="Rodrigo-Torres L."/>
            <person name="Arahal R. D."/>
            <person name="Lucena T."/>
        </authorList>
    </citation>
    <scope>NUCLEOTIDE SEQUENCE</scope>
    <source>
        <strain evidence="1">AS29M-1</strain>
    </source>
</reference>
<name>A0A916N8G0_9FLAO</name>
<evidence type="ECO:0000313" key="2">
    <source>
        <dbReference type="Proteomes" id="UP000683507"/>
    </source>
</evidence>
<evidence type="ECO:0000313" key="1">
    <source>
        <dbReference type="EMBL" id="CAG5076921.1"/>
    </source>
</evidence>
<keyword evidence="2" id="KW-1185">Reference proteome</keyword>
<accession>A0A916N8G0</accession>
<organism evidence="1 2">
    <name type="scientific">Parvicella tangerina</name>
    <dbReference type="NCBI Taxonomy" id="2829795"/>
    <lineage>
        <taxon>Bacteria</taxon>
        <taxon>Pseudomonadati</taxon>
        <taxon>Bacteroidota</taxon>
        <taxon>Flavobacteriia</taxon>
        <taxon>Flavobacteriales</taxon>
        <taxon>Parvicellaceae</taxon>
        <taxon>Parvicella</taxon>
    </lineage>
</organism>